<protein>
    <submittedName>
        <fullName evidence="1">Uncharacterized protein</fullName>
    </submittedName>
</protein>
<reference evidence="1" key="1">
    <citation type="submission" date="2022-02" db="EMBL/GenBank/DDBJ databases">
        <title>Plant Genome Project.</title>
        <authorList>
            <person name="Zhang R.-G."/>
        </authorList>
    </citation>
    <scope>NUCLEOTIDE SEQUENCE</scope>
    <source>
        <strain evidence="1">AT1</strain>
    </source>
</reference>
<evidence type="ECO:0000313" key="1">
    <source>
        <dbReference type="EMBL" id="KAI8570429.1"/>
    </source>
</evidence>
<sequence length="801" mass="90717">MLFTIISLLLFLPSLTSSSETWIKAGSWFTSGQFPVSDIDSTLFTHMAFGFAYINYKTHELYIQPGDEPYMLTFTNITQRKNPSIVTLLTILVQLPEDTNFSTFYSMATQPSHRTSFIDSSIQKARHYGFHGLDLCCVKPDTSTSKMEAMGILFDEWRTAINRESKNPLILTLAGHYLPSSYPMESIRRNFDWVHIVSYFYHLPTMENFTGAHSALYDPSSNVSTDYGINEWISRGLPAKKMVLGLLYEGYAWTLLDPLANEIGSPATGPAVTHDGSMPYKDIKSNMGCDGEKVVYNSAYVTNYCINGLVWIGYDDVEAIRTKISYARDKGLLGYKAWHVANDYNWKLSKAAAQKDENHPRNKRHLLLVILLATAATFTLLLVSATWYMRKRGSMRKRASRNKGLMDDKKELQSLFRTTMASPGSANAPNLLVFSLTDLVEATNNFSFENKLGEGGYGPVYKGILRNGQEIAVKRLSRTSTQGFEEFKNEVMLTAKLQHVNLVRVLGFCTEKEEQMLIYEYMPNKSLDHYLYDPIRGTLLDWGKRVQIIEGVTQGLLYLQEYSRLTIIHRDLKASNILLDSEMKPKIADFGMARIFQKDEFEGNTDRIVGTYGYVPPEYVKRGIYSTKSDVYSFGVLLLQIISGKRNNCSHGLHEDLNLLDYVSNSENCDMNIANLFPSGELDLKMHCIKILQAYDLWKSGKGMEFMDPSLDDTNSSCKLVKCMQIALLCVQENPANRPSMLELSSTLKNESAAMNTPKKPAFSTRRDEDEDEDEVQVQESTSRQEIWSVGDVSFTQIVAR</sequence>
<organism evidence="1 2">
    <name type="scientific">Rhododendron molle</name>
    <name type="common">Chinese azalea</name>
    <name type="synonym">Azalea mollis</name>
    <dbReference type="NCBI Taxonomy" id="49168"/>
    <lineage>
        <taxon>Eukaryota</taxon>
        <taxon>Viridiplantae</taxon>
        <taxon>Streptophyta</taxon>
        <taxon>Embryophyta</taxon>
        <taxon>Tracheophyta</taxon>
        <taxon>Spermatophyta</taxon>
        <taxon>Magnoliopsida</taxon>
        <taxon>eudicotyledons</taxon>
        <taxon>Gunneridae</taxon>
        <taxon>Pentapetalae</taxon>
        <taxon>asterids</taxon>
        <taxon>Ericales</taxon>
        <taxon>Ericaceae</taxon>
        <taxon>Ericoideae</taxon>
        <taxon>Rhodoreae</taxon>
        <taxon>Rhododendron</taxon>
    </lineage>
</organism>
<dbReference type="EMBL" id="CM046388">
    <property type="protein sequence ID" value="KAI8570429.1"/>
    <property type="molecule type" value="Genomic_DNA"/>
</dbReference>
<proteinExistence type="predicted"/>
<accession>A0ACC0PZH8</accession>
<gene>
    <name evidence="1" type="ORF">RHMOL_Rhmol01G0033400</name>
</gene>
<keyword evidence="2" id="KW-1185">Reference proteome</keyword>
<name>A0ACC0PZH8_RHOML</name>
<dbReference type="Proteomes" id="UP001062846">
    <property type="component" value="Chromosome 1"/>
</dbReference>
<evidence type="ECO:0000313" key="2">
    <source>
        <dbReference type="Proteomes" id="UP001062846"/>
    </source>
</evidence>
<comment type="caution">
    <text evidence="1">The sequence shown here is derived from an EMBL/GenBank/DDBJ whole genome shotgun (WGS) entry which is preliminary data.</text>
</comment>